<feature type="region of interest" description="Disordered" evidence="1">
    <location>
        <begin position="18"/>
        <end position="39"/>
    </location>
</feature>
<reference evidence="2 3" key="1">
    <citation type="submission" date="2024-02" db="EMBL/GenBank/DDBJ databases">
        <title>A chromosome-level genome assembly of Drosophila madeirensis, a fruit fly species endemic to Madeira island.</title>
        <authorList>
            <person name="Tomihara K."/>
            <person name="Llopart A."/>
            <person name="Yamamoto D."/>
        </authorList>
    </citation>
    <scope>NUCLEOTIDE SEQUENCE [LARGE SCALE GENOMIC DNA]</scope>
    <source>
        <strain evidence="2 3">RF1</strain>
    </source>
</reference>
<accession>A0AAU9FET4</accession>
<dbReference type="Proteomes" id="UP001500889">
    <property type="component" value="Chromosome U"/>
</dbReference>
<organism evidence="2 3">
    <name type="scientific">Drosophila madeirensis</name>
    <name type="common">Fruit fly</name>
    <dbReference type="NCBI Taxonomy" id="30013"/>
    <lineage>
        <taxon>Eukaryota</taxon>
        <taxon>Metazoa</taxon>
        <taxon>Ecdysozoa</taxon>
        <taxon>Arthropoda</taxon>
        <taxon>Hexapoda</taxon>
        <taxon>Insecta</taxon>
        <taxon>Pterygota</taxon>
        <taxon>Neoptera</taxon>
        <taxon>Endopterygota</taxon>
        <taxon>Diptera</taxon>
        <taxon>Brachycera</taxon>
        <taxon>Muscomorpha</taxon>
        <taxon>Ephydroidea</taxon>
        <taxon>Drosophilidae</taxon>
        <taxon>Drosophila</taxon>
        <taxon>Sophophora</taxon>
    </lineage>
</organism>
<protein>
    <submittedName>
        <fullName evidence="2">Uncharacterized protein</fullName>
    </submittedName>
</protein>
<feature type="region of interest" description="Disordered" evidence="1">
    <location>
        <begin position="114"/>
        <end position="133"/>
    </location>
</feature>
<sequence length="210" mass="22552">MNSEIDLISAVEGTTHNAMSTDSTTFRDSLPSQASPVANSTPIRAERLTGGQPRLSVAFDSPLMRRIPLSLAHIKGRSGVIRQPSVVYSPNFLRRIPRTFSQIKGRPVTKITQNLSPNAKDTSSLNETNASPVAPESTSLEHLFEAKLVDVDVVGSAVEAVGSAAEVFGTTFTLLGEAMLSEEQRVPETQAVPLEEEMTDKKAAFPCSIS</sequence>
<dbReference type="AlphaFoldDB" id="A0AAU9FET4"/>
<name>A0AAU9FET4_DROMD</name>
<proteinExistence type="predicted"/>
<keyword evidence="3" id="KW-1185">Reference proteome</keyword>
<evidence type="ECO:0000256" key="1">
    <source>
        <dbReference type="SAM" id="MobiDB-lite"/>
    </source>
</evidence>
<evidence type="ECO:0000313" key="2">
    <source>
        <dbReference type="EMBL" id="BFF94208.1"/>
    </source>
</evidence>
<gene>
    <name evidence="2" type="ORF">DMAD_11902</name>
</gene>
<dbReference type="EMBL" id="AP029264">
    <property type="protein sequence ID" value="BFF94208.1"/>
    <property type="molecule type" value="Genomic_DNA"/>
</dbReference>
<evidence type="ECO:0000313" key="3">
    <source>
        <dbReference type="Proteomes" id="UP001500889"/>
    </source>
</evidence>